<dbReference type="PROSITE" id="PS50865">
    <property type="entry name" value="ZF_MYND_2"/>
    <property type="match status" value="3"/>
</dbReference>
<dbReference type="GO" id="GO:0005634">
    <property type="term" value="C:nucleus"/>
    <property type="evidence" value="ECO:0007669"/>
    <property type="project" value="TreeGrafter"/>
</dbReference>
<dbReference type="InterPro" id="IPR002893">
    <property type="entry name" value="Znf_MYND"/>
</dbReference>
<gene>
    <name evidence="8" type="primary">LOC117645168</name>
</gene>
<evidence type="ECO:0000259" key="5">
    <source>
        <dbReference type="PROSITE" id="PS50181"/>
    </source>
</evidence>
<evidence type="ECO:0000256" key="3">
    <source>
        <dbReference type="ARBA" id="ARBA00022833"/>
    </source>
</evidence>
<keyword evidence="1" id="KW-0479">Metal-binding</keyword>
<dbReference type="Gene3D" id="1.20.1280.50">
    <property type="match status" value="1"/>
</dbReference>
<evidence type="ECO:0000259" key="6">
    <source>
        <dbReference type="PROSITE" id="PS50865"/>
    </source>
</evidence>
<dbReference type="InterPro" id="IPR036047">
    <property type="entry name" value="F-box-like_dom_sf"/>
</dbReference>
<name>A0A6P8Z397_THRPL</name>
<evidence type="ECO:0000313" key="7">
    <source>
        <dbReference type="Proteomes" id="UP000515158"/>
    </source>
</evidence>
<keyword evidence="7" id="KW-1185">Reference proteome</keyword>
<evidence type="ECO:0000256" key="2">
    <source>
        <dbReference type="ARBA" id="ARBA00022771"/>
    </source>
</evidence>
<dbReference type="PANTHER" id="PTHR12298">
    <property type="entry name" value="PCDC2 PROGRAMMED CELL DEATH PROTEIN 2 -RELATED"/>
    <property type="match status" value="1"/>
</dbReference>
<sequence>MAAVAARCAVCGARGDVLKKCGKCQLVFYCSREHQKLDYKFHKTSCKSPLPVMAAVAARCAVCGARGDVLKKCGKCQLVFYCSREHQKLDYKFHKTSCKSPLPVMAAVAARCAVCGARGDVLKKCGKCQLVFYCSREHQKSDYKFHKTSCKSPLVEDLTAVDPLNVLRHEELLQICSYLRSTDLFALHQVSPAWRKVVSDKRAWCNASLRLSNHPSCLGVLRIAPYLRCVTLPRDLPRRLRAALLDTAAEVAGLRWEYRAAPKEVRDLVKRFAAHLTALHLGPVDCHAVHLVAAVPLQPLRSLSIKTVTRGNHDNFTEVDDNGKTVRQYFSWLANDPKDCDDSCWNPKPLVHLLENHCKSLEEVELEKLATWQRKTNEVTRALARCVSLRRAVLPCSSGLPLLAEHPSLRSLTVLMRCHLGKADKDYLGHGGTDDLGPEHDDCLSALPASLESLTVEAHYSTLDGEVEALVRQAPRLTALRSITLRWRHYVAPGGPRRLSALELDPRPRLAAAFPAARLTWDMRVVTDYDKMITDMTEFDNGILP</sequence>
<keyword evidence="3" id="KW-0862">Zinc</keyword>
<dbReference type="GO" id="GO:0008270">
    <property type="term" value="F:zinc ion binding"/>
    <property type="evidence" value="ECO:0007669"/>
    <property type="project" value="UniProtKB-KW"/>
</dbReference>
<dbReference type="AlphaFoldDB" id="A0A6P8Z397"/>
<protein>
    <submittedName>
        <fullName evidence="8">Uncharacterized protein LOC117645168</fullName>
    </submittedName>
</protein>
<evidence type="ECO:0000256" key="1">
    <source>
        <dbReference type="ARBA" id="ARBA00022723"/>
    </source>
</evidence>
<dbReference type="InParanoid" id="A0A6P8Z397"/>
<feature type="domain" description="F-box" evidence="5">
    <location>
        <begin position="161"/>
        <end position="207"/>
    </location>
</feature>
<dbReference type="OrthoDB" id="5282002at2759"/>
<feature type="domain" description="MYND-type" evidence="6">
    <location>
        <begin position="8"/>
        <end position="46"/>
    </location>
</feature>
<dbReference type="KEGG" id="tpal:117645168"/>
<evidence type="ECO:0000313" key="8">
    <source>
        <dbReference type="RefSeq" id="XP_034241047.1"/>
    </source>
</evidence>
<dbReference type="PROSITE" id="PS50181">
    <property type="entry name" value="FBOX"/>
    <property type="match status" value="1"/>
</dbReference>
<dbReference type="RefSeq" id="XP_034241047.1">
    <property type="nucleotide sequence ID" value="XM_034385156.1"/>
</dbReference>
<feature type="domain" description="MYND-type" evidence="6">
    <location>
        <begin position="112"/>
        <end position="150"/>
    </location>
</feature>
<dbReference type="SUPFAM" id="SSF81383">
    <property type="entry name" value="F-box domain"/>
    <property type="match status" value="1"/>
</dbReference>
<dbReference type="Pfam" id="PF01753">
    <property type="entry name" value="zf-MYND"/>
    <property type="match status" value="3"/>
</dbReference>
<accession>A0A6P8Z397</accession>
<dbReference type="PROSITE" id="PS01360">
    <property type="entry name" value="ZF_MYND_1"/>
    <property type="match status" value="3"/>
</dbReference>
<evidence type="ECO:0000256" key="4">
    <source>
        <dbReference type="PROSITE-ProRule" id="PRU00134"/>
    </source>
</evidence>
<dbReference type="GeneID" id="117645168"/>
<dbReference type="PANTHER" id="PTHR12298:SF4">
    <property type="entry name" value="PROGRAMMED CELL DEATH PROTEIN 2"/>
    <property type="match status" value="1"/>
</dbReference>
<dbReference type="InterPro" id="IPR001810">
    <property type="entry name" value="F-box_dom"/>
</dbReference>
<reference evidence="8" key="1">
    <citation type="submission" date="2025-08" db="UniProtKB">
        <authorList>
            <consortium name="RefSeq"/>
        </authorList>
    </citation>
    <scope>IDENTIFICATION</scope>
    <source>
        <tissue evidence="8">Total insect</tissue>
    </source>
</reference>
<dbReference type="Gene3D" id="6.10.140.2220">
    <property type="match status" value="3"/>
</dbReference>
<dbReference type="Proteomes" id="UP000515158">
    <property type="component" value="Unplaced"/>
</dbReference>
<feature type="domain" description="MYND-type" evidence="6">
    <location>
        <begin position="60"/>
        <end position="98"/>
    </location>
</feature>
<organism evidence="8">
    <name type="scientific">Thrips palmi</name>
    <name type="common">Melon thrips</name>
    <dbReference type="NCBI Taxonomy" id="161013"/>
    <lineage>
        <taxon>Eukaryota</taxon>
        <taxon>Metazoa</taxon>
        <taxon>Ecdysozoa</taxon>
        <taxon>Arthropoda</taxon>
        <taxon>Hexapoda</taxon>
        <taxon>Insecta</taxon>
        <taxon>Pterygota</taxon>
        <taxon>Neoptera</taxon>
        <taxon>Paraneoptera</taxon>
        <taxon>Thysanoptera</taxon>
        <taxon>Terebrantia</taxon>
        <taxon>Thripoidea</taxon>
        <taxon>Thripidae</taxon>
        <taxon>Thrips</taxon>
    </lineage>
</organism>
<dbReference type="SUPFAM" id="SSF144232">
    <property type="entry name" value="HIT/MYND zinc finger-like"/>
    <property type="match status" value="3"/>
</dbReference>
<keyword evidence="2 4" id="KW-0863">Zinc-finger</keyword>
<dbReference type="Pfam" id="PF12937">
    <property type="entry name" value="F-box-like"/>
    <property type="match status" value="1"/>
</dbReference>
<proteinExistence type="predicted"/>